<keyword evidence="6" id="KW-1185">Reference proteome</keyword>
<dbReference type="PANTHER" id="PTHR12274">
    <property type="entry name" value="GRANULIN"/>
    <property type="match status" value="1"/>
</dbReference>
<dbReference type="SUPFAM" id="SSF57277">
    <property type="entry name" value="Granulin repeat"/>
    <property type="match status" value="5"/>
</dbReference>
<dbReference type="OrthoDB" id="5854875at2759"/>
<dbReference type="InterPro" id="IPR037277">
    <property type="entry name" value="Granulin_sf"/>
</dbReference>
<dbReference type="Pfam" id="PF00396">
    <property type="entry name" value="Granulin"/>
    <property type="match status" value="5"/>
</dbReference>
<comment type="caution">
    <text evidence="5">The sequence shown here is derived from an EMBL/GenBank/DDBJ whole genome shotgun (WGS) entry which is preliminary data.</text>
</comment>
<comment type="subcellular location">
    <subcellularLocation>
        <location evidence="1">Secreted</location>
    </subcellularLocation>
</comment>
<accession>A0A8J1UHS9</accession>
<evidence type="ECO:0000313" key="6">
    <source>
        <dbReference type="Proteomes" id="UP000749559"/>
    </source>
</evidence>
<dbReference type="FunFam" id="2.10.25.160:FF:000001">
    <property type="entry name" value="Granulin precursor"/>
    <property type="match status" value="2"/>
</dbReference>
<evidence type="ECO:0000256" key="2">
    <source>
        <dbReference type="ARBA" id="ARBA00010093"/>
    </source>
</evidence>
<gene>
    <name evidence="5" type="ORF">OFUS_LOCUS13662</name>
</gene>
<evidence type="ECO:0000256" key="3">
    <source>
        <dbReference type="ARBA" id="ARBA00022525"/>
    </source>
</evidence>
<name>A0A8J1UHS9_OWEFU</name>
<dbReference type="Gene3D" id="2.10.25.160">
    <property type="entry name" value="Granulin"/>
    <property type="match status" value="5"/>
</dbReference>
<sequence length="460" mass="48884">MFAAQMASIVAHQEQLVMYQQENVTVATVLQKWFTKVEAQQVKSKDVECPGGTATCPNGSTCCKLSSGQYGCCPLPNAVCCSDGLHCCPSGTTCGVSAGQCNLGNSVTEWFTKVEANPVESKVVKCPGGKQGCQDGNTCCLLKTGQYGCCPLPKAICCLDRQHCCPAGYKCNTASATCSKADKTLPWFNKLEAFPLEADVNQAVVEITQEQNIPEDVEIVGQSVKCPDGQSECPSGNTCCHQKTGQYGCCPLPSAVCCDDKIHCCPNGYTCDPSAGTCNAGLQSLPWVLKEPARKSEPNVLCGDSKTSCPGEDTCCMLSDGTYGCCPLKNAVCCSDHLHCCPQGSTCDLKSGKCTQGKISIPWVNKVPGIPKSPVENNAPGKTEPAVASVMCPDGEHECADGNTCCQLLSGRWGCCPFPQAVCCSDHFHCCPNGYICDYSRSTCDRGHQSQQLIRLQRIP</sequence>
<dbReference type="Proteomes" id="UP000749559">
    <property type="component" value="Unassembled WGS sequence"/>
</dbReference>
<organism evidence="5 6">
    <name type="scientific">Owenia fusiformis</name>
    <name type="common">Polychaete worm</name>
    <dbReference type="NCBI Taxonomy" id="6347"/>
    <lineage>
        <taxon>Eukaryota</taxon>
        <taxon>Metazoa</taxon>
        <taxon>Spiralia</taxon>
        <taxon>Lophotrochozoa</taxon>
        <taxon>Annelida</taxon>
        <taxon>Polychaeta</taxon>
        <taxon>Sedentaria</taxon>
        <taxon>Canalipalpata</taxon>
        <taxon>Sabellida</taxon>
        <taxon>Oweniida</taxon>
        <taxon>Oweniidae</taxon>
        <taxon>Owenia</taxon>
    </lineage>
</organism>
<keyword evidence="4" id="KW-1015">Disulfide bond</keyword>
<evidence type="ECO:0000256" key="1">
    <source>
        <dbReference type="ARBA" id="ARBA00004613"/>
    </source>
</evidence>
<dbReference type="InterPro" id="IPR039036">
    <property type="entry name" value="Granulin_fam"/>
</dbReference>
<dbReference type="InterPro" id="IPR000118">
    <property type="entry name" value="Granulin"/>
</dbReference>
<dbReference type="AlphaFoldDB" id="A0A8J1UHS9"/>
<evidence type="ECO:0000256" key="4">
    <source>
        <dbReference type="ARBA" id="ARBA00023157"/>
    </source>
</evidence>
<evidence type="ECO:0000313" key="5">
    <source>
        <dbReference type="EMBL" id="CAH1788059.1"/>
    </source>
</evidence>
<dbReference type="GO" id="GO:0005576">
    <property type="term" value="C:extracellular region"/>
    <property type="evidence" value="ECO:0007669"/>
    <property type="project" value="UniProtKB-SubCell"/>
</dbReference>
<dbReference type="EMBL" id="CAIIXF020000007">
    <property type="protein sequence ID" value="CAH1788059.1"/>
    <property type="molecule type" value="Genomic_DNA"/>
</dbReference>
<protein>
    <submittedName>
        <fullName evidence="5">Uncharacterized protein</fullName>
    </submittedName>
</protein>
<keyword evidence="3" id="KW-0964">Secreted</keyword>
<proteinExistence type="inferred from homology"/>
<dbReference type="PROSITE" id="PS00799">
    <property type="entry name" value="GRANULINS"/>
    <property type="match status" value="5"/>
</dbReference>
<reference evidence="5" key="1">
    <citation type="submission" date="2022-03" db="EMBL/GenBank/DDBJ databases">
        <authorList>
            <person name="Martin C."/>
        </authorList>
    </citation>
    <scope>NUCLEOTIDE SEQUENCE</scope>
</reference>
<dbReference type="PANTHER" id="PTHR12274:SF3">
    <property type="entry name" value="PROGRANULIN"/>
    <property type="match status" value="1"/>
</dbReference>
<comment type="similarity">
    <text evidence="2">Belongs to the granulin family.</text>
</comment>
<dbReference type="SMART" id="SM00277">
    <property type="entry name" value="GRAN"/>
    <property type="match status" value="5"/>
</dbReference>